<sequence length="189" mass="20648">MPPSTDTHPRVRAATEADLPAITALYAQEVRERVATYEYEVPSLEDMHSRWRRLVDHGFPYLVAEAADGFAGYAYAGPYRSRIGYQWTVENAIYIDPGQQGRGVGRALLQALIDACEAQGFRQMVAVIGDGSNAASVRLHERLGFSTVGVYRGLGRKHGRWLDTVQMQRALGAGDASAPPGPAVPHWPG</sequence>
<name>A0A7W3TLH2_9GAMM</name>
<dbReference type="InterPro" id="IPR000182">
    <property type="entry name" value="GNAT_dom"/>
</dbReference>
<dbReference type="Proteomes" id="UP000523196">
    <property type="component" value="Unassembled WGS sequence"/>
</dbReference>
<evidence type="ECO:0000313" key="2">
    <source>
        <dbReference type="EMBL" id="MBB1060503.1"/>
    </source>
</evidence>
<dbReference type="PANTHER" id="PTHR43072">
    <property type="entry name" value="N-ACETYLTRANSFERASE"/>
    <property type="match status" value="1"/>
</dbReference>
<accession>A0A7W3TLH2</accession>
<dbReference type="SUPFAM" id="SSF55729">
    <property type="entry name" value="Acyl-CoA N-acyltransferases (Nat)"/>
    <property type="match status" value="1"/>
</dbReference>
<evidence type="ECO:0000259" key="1">
    <source>
        <dbReference type="PROSITE" id="PS51186"/>
    </source>
</evidence>
<keyword evidence="3" id="KW-1185">Reference proteome</keyword>
<gene>
    <name evidence="2" type="ORF">H4F98_07930</name>
</gene>
<feature type="domain" description="N-acetyltransferase" evidence="1">
    <location>
        <begin position="9"/>
        <end position="172"/>
    </location>
</feature>
<dbReference type="GO" id="GO:0016747">
    <property type="term" value="F:acyltransferase activity, transferring groups other than amino-acyl groups"/>
    <property type="evidence" value="ECO:0007669"/>
    <property type="project" value="InterPro"/>
</dbReference>
<keyword evidence="2" id="KW-0808">Transferase</keyword>
<dbReference type="PROSITE" id="PS51186">
    <property type="entry name" value="GNAT"/>
    <property type="match status" value="1"/>
</dbReference>
<dbReference type="InterPro" id="IPR016181">
    <property type="entry name" value="Acyl_CoA_acyltransferase"/>
</dbReference>
<comment type="caution">
    <text evidence="2">The sequence shown here is derived from an EMBL/GenBank/DDBJ whole genome shotgun (WGS) entry which is preliminary data.</text>
</comment>
<protein>
    <submittedName>
        <fullName evidence="2">N-acetyltransferase</fullName>
    </submittedName>
</protein>
<organism evidence="2 3">
    <name type="scientific">Marilutibacter spongiae</name>
    <dbReference type="NCBI Taxonomy" id="2025720"/>
    <lineage>
        <taxon>Bacteria</taxon>
        <taxon>Pseudomonadati</taxon>
        <taxon>Pseudomonadota</taxon>
        <taxon>Gammaproteobacteria</taxon>
        <taxon>Lysobacterales</taxon>
        <taxon>Lysobacteraceae</taxon>
        <taxon>Marilutibacter</taxon>
    </lineage>
</organism>
<dbReference type="Gene3D" id="3.40.630.30">
    <property type="match status" value="1"/>
</dbReference>
<dbReference type="EMBL" id="JACHTF010000007">
    <property type="protein sequence ID" value="MBB1060503.1"/>
    <property type="molecule type" value="Genomic_DNA"/>
</dbReference>
<evidence type="ECO:0000313" key="3">
    <source>
        <dbReference type="Proteomes" id="UP000523196"/>
    </source>
</evidence>
<dbReference type="AlphaFoldDB" id="A0A7W3TLH2"/>
<dbReference type="Pfam" id="PF13420">
    <property type="entry name" value="Acetyltransf_4"/>
    <property type="match status" value="1"/>
</dbReference>
<reference evidence="2 3" key="1">
    <citation type="submission" date="2020-08" db="EMBL/GenBank/DDBJ databases">
        <authorList>
            <person name="Xu S."/>
            <person name="Li A."/>
        </authorList>
    </citation>
    <scope>NUCLEOTIDE SEQUENCE [LARGE SCALE GENOMIC DNA]</scope>
    <source>
        <strain evidence="2 3">119BY6-57</strain>
    </source>
</reference>
<proteinExistence type="predicted"/>
<dbReference type="PANTHER" id="PTHR43072:SF8">
    <property type="entry name" value="ACYLTRANSFERASE FABY-RELATED"/>
    <property type="match status" value="1"/>
</dbReference>
<dbReference type="RefSeq" id="WP_182686531.1">
    <property type="nucleotide sequence ID" value="NZ_JACHTF010000007.1"/>
</dbReference>
<dbReference type="CDD" id="cd04301">
    <property type="entry name" value="NAT_SF"/>
    <property type="match status" value="1"/>
</dbReference>